<proteinExistence type="predicted"/>
<organism evidence="1">
    <name type="scientific">Anguilla anguilla</name>
    <name type="common">European freshwater eel</name>
    <name type="synonym">Muraena anguilla</name>
    <dbReference type="NCBI Taxonomy" id="7936"/>
    <lineage>
        <taxon>Eukaryota</taxon>
        <taxon>Metazoa</taxon>
        <taxon>Chordata</taxon>
        <taxon>Craniata</taxon>
        <taxon>Vertebrata</taxon>
        <taxon>Euteleostomi</taxon>
        <taxon>Actinopterygii</taxon>
        <taxon>Neopterygii</taxon>
        <taxon>Teleostei</taxon>
        <taxon>Anguilliformes</taxon>
        <taxon>Anguillidae</taxon>
        <taxon>Anguilla</taxon>
    </lineage>
</organism>
<dbReference type="EMBL" id="GBXM01104086">
    <property type="protein sequence ID" value="JAH04491.1"/>
    <property type="molecule type" value="Transcribed_RNA"/>
</dbReference>
<reference evidence="1" key="2">
    <citation type="journal article" date="2015" name="Fish Shellfish Immunol.">
        <title>Early steps in the European eel (Anguilla anguilla)-Vibrio vulnificus interaction in the gills: Role of the RtxA13 toxin.</title>
        <authorList>
            <person name="Callol A."/>
            <person name="Pajuelo D."/>
            <person name="Ebbesson L."/>
            <person name="Teles M."/>
            <person name="MacKenzie S."/>
            <person name="Amaro C."/>
        </authorList>
    </citation>
    <scope>NUCLEOTIDE SEQUENCE</scope>
</reference>
<reference evidence="1" key="1">
    <citation type="submission" date="2014-11" db="EMBL/GenBank/DDBJ databases">
        <authorList>
            <person name="Amaro Gonzalez C."/>
        </authorList>
    </citation>
    <scope>NUCLEOTIDE SEQUENCE</scope>
</reference>
<sequence length="15" mass="1809">MSCKILNTSHAYRRE</sequence>
<accession>A0A0E9PIQ6</accession>
<name>A0A0E9PIQ6_ANGAN</name>
<protein>
    <submittedName>
        <fullName evidence="1">Uncharacterized protein</fullName>
    </submittedName>
</protein>
<evidence type="ECO:0000313" key="1">
    <source>
        <dbReference type="EMBL" id="JAH04491.1"/>
    </source>
</evidence>